<reference evidence="3" key="1">
    <citation type="submission" date="2022-10" db="EMBL/GenBank/DDBJ databases">
        <title>Tapping the CABI collections for fungal endophytes: first genome assemblies for Collariella, Neodidymelliopsis, Ascochyta clinopodiicola, Didymella pomorum, Didymosphaeria variabile, Neocosmospora piperis and Neocucurbitaria cava.</title>
        <authorList>
            <person name="Hill R."/>
        </authorList>
    </citation>
    <scope>NUCLEOTIDE SEQUENCE</scope>
    <source>
        <strain evidence="3">IMI 355082</strain>
    </source>
</reference>
<protein>
    <recommendedName>
        <fullName evidence="5">Phytanoyl-CoA dioxygenase</fullName>
    </recommendedName>
</protein>
<dbReference type="Pfam" id="PF05721">
    <property type="entry name" value="PhyH"/>
    <property type="match status" value="1"/>
</dbReference>
<evidence type="ECO:0000313" key="3">
    <source>
        <dbReference type="EMBL" id="KAJ4397198.1"/>
    </source>
</evidence>
<dbReference type="InterPro" id="IPR008775">
    <property type="entry name" value="Phytyl_CoA_dOase-like"/>
</dbReference>
<evidence type="ECO:0000256" key="2">
    <source>
        <dbReference type="ARBA" id="ARBA00005830"/>
    </source>
</evidence>
<dbReference type="SUPFAM" id="SSF51197">
    <property type="entry name" value="Clavaminate synthase-like"/>
    <property type="match status" value="1"/>
</dbReference>
<dbReference type="GO" id="GO:0016491">
    <property type="term" value="F:oxidoreductase activity"/>
    <property type="evidence" value="ECO:0007669"/>
    <property type="project" value="UniProtKB-ARBA"/>
</dbReference>
<dbReference type="PANTHER" id="PTHR20883">
    <property type="entry name" value="PHYTANOYL-COA DIOXYGENASE DOMAIN CONTAINING 1"/>
    <property type="match status" value="1"/>
</dbReference>
<evidence type="ECO:0000313" key="4">
    <source>
        <dbReference type="Proteomes" id="UP001140453"/>
    </source>
</evidence>
<gene>
    <name evidence="3" type="ORF">N0V93_001422</name>
</gene>
<dbReference type="OrthoDB" id="445007at2759"/>
<dbReference type="Proteomes" id="UP001140453">
    <property type="component" value="Unassembled WGS sequence"/>
</dbReference>
<name>A0A9W8Z3R1_9PEZI</name>
<dbReference type="GO" id="GO:0046872">
    <property type="term" value="F:metal ion binding"/>
    <property type="evidence" value="ECO:0007669"/>
    <property type="project" value="UniProtKB-ARBA"/>
</dbReference>
<evidence type="ECO:0008006" key="5">
    <source>
        <dbReference type="Google" id="ProtNLM"/>
    </source>
</evidence>
<dbReference type="PANTHER" id="PTHR20883:SF48">
    <property type="entry name" value="ECTOINE DIOXYGENASE"/>
    <property type="match status" value="1"/>
</dbReference>
<dbReference type="AlphaFoldDB" id="A0A9W8Z3R1"/>
<proteinExistence type="inferred from homology"/>
<evidence type="ECO:0000256" key="1">
    <source>
        <dbReference type="ARBA" id="ARBA00001962"/>
    </source>
</evidence>
<sequence>MATEAAKAHLKEHGWVKIPGILTKSQASEALDKLWKAKAKSEAKGESTFFPTMDPNAHNVRVFYLPELDPLFRDMLVHPTTIEMVKSVLGEHFLISNFSANIARPGARSMALHSDQSIVLPDPWLDIWSLNIIWCLTDATADNGSTLYIPGSNKWVYRSDVPANAVEMLVPFEAEAGDIILMDGRLWHTSGNNVTLDRDRALLFAYYCAPYMRPLVNWTAKLPKELQDQLSVELKKRFALGITGYSEIKGDLRYLSDQYPSAKLAQAAVLSN</sequence>
<comment type="cofactor">
    <cofactor evidence="1">
        <name>Fe cation</name>
        <dbReference type="ChEBI" id="CHEBI:24875"/>
    </cofactor>
</comment>
<accession>A0A9W8Z3R1</accession>
<organism evidence="3 4">
    <name type="scientific">Gnomoniopsis smithogilvyi</name>
    <dbReference type="NCBI Taxonomy" id="1191159"/>
    <lineage>
        <taxon>Eukaryota</taxon>
        <taxon>Fungi</taxon>
        <taxon>Dikarya</taxon>
        <taxon>Ascomycota</taxon>
        <taxon>Pezizomycotina</taxon>
        <taxon>Sordariomycetes</taxon>
        <taxon>Sordariomycetidae</taxon>
        <taxon>Diaporthales</taxon>
        <taxon>Gnomoniaceae</taxon>
        <taxon>Gnomoniopsis</taxon>
    </lineage>
</organism>
<dbReference type="Gene3D" id="2.60.120.620">
    <property type="entry name" value="q2cbj1_9rhob like domain"/>
    <property type="match status" value="1"/>
</dbReference>
<comment type="caution">
    <text evidence="3">The sequence shown here is derived from an EMBL/GenBank/DDBJ whole genome shotgun (WGS) entry which is preliminary data.</text>
</comment>
<comment type="similarity">
    <text evidence="2">Belongs to the PhyH family.</text>
</comment>
<keyword evidence="4" id="KW-1185">Reference proteome</keyword>
<dbReference type="EMBL" id="JAPEVB010000001">
    <property type="protein sequence ID" value="KAJ4397198.1"/>
    <property type="molecule type" value="Genomic_DNA"/>
</dbReference>